<dbReference type="AlphaFoldDB" id="A0A3S0HW35"/>
<protein>
    <submittedName>
        <fullName evidence="1">Uncharacterized protein</fullName>
    </submittedName>
</protein>
<name>A0A3S0HW35_9PROT</name>
<proteinExistence type="predicted"/>
<evidence type="ECO:0000313" key="2">
    <source>
        <dbReference type="Proteomes" id="UP000277007"/>
    </source>
</evidence>
<dbReference type="OrthoDB" id="7307224at2"/>
<gene>
    <name evidence="1" type="ORF">EJ903_16545</name>
</gene>
<dbReference type="EMBL" id="RXMA01000016">
    <property type="protein sequence ID" value="RTR18149.1"/>
    <property type="molecule type" value="Genomic_DNA"/>
</dbReference>
<dbReference type="Proteomes" id="UP000277007">
    <property type="component" value="Unassembled WGS sequence"/>
</dbReference>
<sequence length="64" mass="6814">MAQAQTLAGWITLIAEDRGMDEGALAAATGLDVEDVRAVLCGAVMMIPLTVLDHALRRLEGRVH</sequence>
<accession>A0A3S0HW35</accession>
<keyword evidence="2" id="KW-1185">Reference proteome</keyword>
<comment type="caution">
    <text evidence="1">The sequence shown here is derived from an EMBL/GenBank/DDBJ whole genome shotgun (WGS) entry which is preliminary data.</text>
</comment>
<organism evidence="1 2">
    <name type="scientific">Azospirillum griseum</name>
    <dbReference type="NCBI Taxonomy" id="2496639"/>
    <lineage>
        <taxon>Bacteria</taxon>
        <taxon>Pseudomonadati</taxon>
        <taxon>Pseudomonadota</taxon>
        <taxon>Alphaproteobacteria</taxon>
        <taxon>Rhodospirillales</taxon>
        <taxon>Azospirillaceae</taxon>
        <taxon>Azospirillum</taxon>
    </lineage>
</organism>
<evidence type="ECO:0000313" key="1">
    <source>
        <dbReference type="EMBL" id="RTR18149.1"/>
    </source>
</evidence>
<reference evidence="1 2" key="1">
    <citation type="submission" date="2018-12" db="EMBL/GenBank/DDBJ databases">
        <authorList>
            <person name="Yang Y."/>
        </authorList>
    </citation>
    <scope>NUCLEOTIDE SEQUENCE [LARGE SCALE GENOMIC DNA]</scope>
    <source>
        <strain evidence="1 2">L-25-5w-1</strain>
    </source>
</reference>